<dbReference type="InterPro" id="IPR023393">
    <property type="entry name" value="START-like_dom_sf"/>
</dbReference>
<protein>
    <submittedName>
        <fullName evidence="2">Aromatase</fullName>
        <ecNumber evidence="2">4.2.1.-</ecNumber>
    </submittedName>
</protein>
<dbReference type="RefSeq" id="WP_173316620.1">
    <property type="nucleotide sequence ID" value="NZ_BAAAUE010000013.1"/>
</dbReference>
<organism evidence="2 3">
    <name type="scientific">Streptomyces fulvorobeus</name>
    <dbReference type="NCBI Taxonomy" id="284028"/>
    <lineage>
        <taxon>Bacteria</taxon>
        <taxon>Bacillati</taxon>
        <taxon>Actinomycetota</taxon>
        <taxon>Actinomycetes</taxon>
        <taxon>Kitasatosporales</taxon>
        <taxon>Streptomycetaceae</taxon>
        <taxon>Streptomyces</taxon>
    </lineage>
</organism>
<dbReference type="InterPro" id="IPR005031">
    <property type="entry name" value="COQ10_START"/>
</dbReference>
<comment type="caution">
    <text evidence="2">The sequence shown here is derived from an EMBL/GenBank/DDBJ whole genome shotgun (WGS) entry which is preliminary data.</text>
</comment>
<feature type="domain" description="Coenzyme Q-binding protein COQ10 START" evidence="1">
    <location>
        <begin position="24"/>
        <end position="117"/>
    </location>
</feature>
<evidence type="ECO:0000313" key="2">
    <source>
        <dbReference type="EMBL" id="NYE43803.1"/>
    </source>
</evidence>
<dbReference type="Pfam" id="PF03364">
    <property type="entry name" value="Polyketide_cyc"/>
    <property type="match status" value="2"/>
</dbReference>
<evidence type="ECO:0000259" key="1">
    <source>
        <dbReference type="Pfam" id="PF03364"/>
    </source>
</evidence>
<evidence type="ECO:0000313" key="3">
    <source>
        <dbReference type="Proteomes" id="UP000530403"/>
    </source>
</evidence>
<gene>
    <name evidence="2" type="ORF">HEB29_004814</name>
</gene>
<dbReference type="Gene3D" id="3.30.530.20">
    <property type="match status" value="2"/>
</dbReference>
<dbReference type="SUPFAM" id="SSF55961">
    <property type="entry name" value="Bet v1-like"/>
    <property type="match status" value="2"/>
</dbReference>
<dbReference type="AlphaFoldDB" id="A0A7Y9HGE9"/>
<keyword evidence="2" id="KW-0456">Lyase</keyword>
<dbReference type="CDD" id="cd08861">
    <property type="entry name" value="OtcD1_ARO-CYC_like"/>
    <property type="match status" value="2"/>
</dbReference>
<name>A0A7Y9HGE9_9ACTN</name>
<dbReference type="EC" id="4.2.1.-" evidence="2"/>
<sequence length="329" mass="35965">MDTTTQPRTADSPTGSAEHVTELAAPADRAYGLIEDVGRWPLLFAPCIWSQELERTDDVQRIRLWAVVGLEVRSWTSRRVLDPAARRIDFAQENPAPPLTAMTGHWRFEDGPPGRLELGHRWSTSGEPNAVDRIAAALDANSTVEIAALRTWAERPQEPDSLIVSFSDHETVDAPAADVYDFLYRADLWPQYLPHVAGIDVETVPAGETTAGADVQTMDMQTSAADGSTHFTQSVRLCFGTERIVYKQTTPPRGLLAHSGEWLVTRGPESTRVTARHTVAIDPEAVEEVFGAGTTTAQAMVRARDIIGANSRGTLRAMRDRLGDTGGGR</sequence>
<feature type="domain" description="Coenzyme Q-binding protein COQ10 START" evidence="1">
    <location>
        <begin position="172"/>
        <end position="283"/>
    </location>
</feature>
<proteinExistence type="predicted"/>
<accession>A0A7Y9HGE9</accession>
<dbReference type="EMBL" id="JACCCF010000001">
    <property type="protein sequence ID" value="NYE43803.1"/>
    <property type="molecule type" value="Genomic_DNA"/>
</dbReference>
<reference evidence="2 3" key="1">
    <citation type="submission" date="2020-07" db="EMBL/GenBank/DDBJ databases">
        <title>Sequencing the genomes of 1000 actinobacteria strains.</title>
        <authorList>
            <person name="Klenk H.-P."/>
        </authorList>
    </citation>
    <scope>NUCLEOTIDE SEQUENCE [LARGE SCALE GENOMIC DNA]</scope>
    <source>
        <strain evidence="2 3">DSM 41455</strain>
    </source>
</reference>
<dbReference type="Proteomes" id="UP000530403">
    <property type="component" value="Unassembled WGS sequence"/>
</dbReference>
<dbReference type="GO" id="GO:0016829">
    <property type="term" value="F:lyase activity"/>
    <property type="evidence" value="ECO:0007669"/>
    <property type="project" value="UniProtKB-KW"/>
</dbReference>